<feature type="domain" description="HTH lysR-type" evidence="5">
    <location>
        <begin position="2"/>
        <end position="59"/>
    </location>
</feature>
<dbReference type="GO" id="GO:0032993">
    <property type="term" value="C:protein-DNA complex"/>
    <property type="evidence" value="ECO:0007669"/>
    <property type="project" value="TreeGrafter"/>
</dbReference>
<keyword evidence="2" id="KW-0805">Transcription regulation</keyword>
<reference evidence="6 7" key="1">
    <citation type="submission" date="2019-06" db="EMBL/GenBank/DDBJ databases">
        <title>Sequencing the genomes of 1000 actinobacteria strains.</title>
        <authorList>
            <person name="Klenk H.-P."/>
        </authorList>
    </citation>
    <scope>NUCLEOTIDE SEQUENCE [LARGE SCALE GENOMIC DNA]</scope>
    <source>
        <strain evidence="6 7">DSM 12335</strain>
    </source>
</reference>
<accession>A0A542YQY0</accession>
<dbReference type="Gene3D" id="3.40.190.10">
    <property type="entry name" value="Periplasmic binding protein-like II"/>
    <property type="match status" value="2"/>
</dbReference>
<dbReference type="InterPro" id="IPR036388">
    <property type="entry name" value="WH-like_DNA-bd_sf"/>
</dbReference>
<evidence type="ECO:0000259" key="5">
    <source>
        <dbReference type="PROSITE" id="PS50931"/>
    </source>
</evidence>
<evidence type="ECO:0000256" key="3">
    <source>
        <dbReference type="ARBA" id="ARBA00023125"/>
    </source>
</evidence>
<dbReference type="OrthoDB" id="4131546at2"/>
<evidence type="ECO:0000256" key="4">
    <source>
        <dbReference type="ARBA" id="ARBA00023163"/>
    </source>
</evidence>
<dbReference type="GO" id="GO:0003677">
    <property type="term" value="F:DNA binding"/>
    <property type="evidence" value="ECO:0007669"/>
    <property type="project" value="UniProtKB-KW"/>
</dbReference>
<organism evidence="6 7">
    <name type="scientific">Ornithinicoccus hortensis</name>
    <dbReference type="NCBI Taxonomy" id="82346"/>
    <lineage>
        <taxon>Bacteria</taxon>
        <taxon>Bacillati</taxon>
        <taxon>Actinomycetota</taxon>
        <taxon>Actinomycetes</taxon>
        <taxon>Micrococcales</taxon>
        <taxon>Intrasporangiaceae</taxon>
        <taxon>Ornithinicoccus</taxon>
    </lineage>
</organism>
<dbReference type="PANTHER" id="PTHR30346">
    <property type="entry name" value="TRANSCRIPTIONAL DUAL REGULATOR HCAR-RELATED"/>
    <property type="match status" value="1"/>
</dbReference>
<evidence type="ECO:0000313" key="6">
    <source>
        <dbReference type="EMBL" id="TQL50481.1"/>
    </source>
</evidence>
<dbReference type="GO" id="GO:0003700">
    <property type="term" value="F:DNA-binding transcription factor activity"/>
    <property type="evidence" value="ECO:0007669"/>
    <property type="project" value="InterPro"/>
</dbReference>
<name>A0A542YQY0_9MICO</name>
<keyword evidence="4" id="KW-0804">Transcription</keyword>
<keyword evidence="7" id="KW-1185">Reference proteome</keyword>
<dbReference type="AlphaFoldDB" id="A0A542YQY0"/>
<dbReference type="Pfam" id="PF00126">
    <property type="entry name" value="HTH_1"/>
    <property type="match status" value="1"/>
</dbReference>
<dbReference type="InterPro" id="IPR000847">
    <property type="entry name" value="LysR_HTH_N"/>
</dbReference>
<dbReference type="SUPFAM" id="SSF53850">
    <property type="entry name" value="Periplasmic binding protein-like II"/>
    <property type="match status" value="1"/>
</dbReference>
<dbReference type="Pfam" id="PF03466">
    <property type="entry name" value="LysR_substrate"/>
    <property type="match status" value="1"/>
</dbReference>
<dbReference type="Gene3D" id="1.10.10.10">
    <property type="entry name" value="Winged helix-like DNA-binding domain superfamily/Winged helix DNA-binding domain"/>
    <property type="match status" value="1"/>
</dbReference>
<dbReference type="InterPro" id="IPR036390">
    <property type="entry name" value="WH_DNA-bd_sf"/>
</dbReference>
<evidence type="ECO:0000256" key="1">
    <source>
        <dbReference type="ARBA" id="ARBA00009437"/>
    </source>
</evidence>
<dbReference type="Proteomes" id="UP000319516">
    <property type="component" value="Unassembled WGS sequence"/>
</dbReference>
<evidence type="ECO:0000313" key="7">
    <source>
        <dbReference type="Proteomes" id="UP000319516"/>
    </source>
</evidence>
<dbReference type="SUPFAM" id="SSF46785">
    <property type="entry name" value="Winged helix' DNA-binding domain"/>
    <property type="match status" value="1"/>
</dbReference>
<dbReference type="PROSITE" id="PS50931">
    <property type="entry name" value="HTH_LYSR"/>
    <property type="match status" value="1"/>
</dbReference>
<protein>
    <submittedName>
        <fullName evidence="6">DNA-binding transcriptional LysR family regulator</fullName>
    </submittedName>
</protein>
<comment type="similarity">
    <text evidence="1">Belongs to the LysR transcriptional regulatory family.</text>
</comment>
<dbReference type="EMBL" id="VFOP01000001">
    <property type="protein sequence ID" value="TQL50481.1"/>
    <property type="molecule type" value="Genomic_DNA"/>
</dbReference>
<comment type="caution">
    <text evidence="6">The sequence shown here is derived from an EMBL/GenBank/DDBJ whole genome shotgun (WGS) entry which is preliminary data.</text>
</comment>
<dbReference type="PANTHER" id="PTHR30346:SF29">
    <property type="entry name" value="LYSR SUBSTRATE-BINDING"/>
    <property type="match status" value="1"/>
</dbReference>
<dbReference type="RefSeq" id="WP_141784613.1">
    <property type="nucleotide sequence ID" value="NZ_BAAAIK010000002.1"/>
</dbReference>
<evidence type="ECO:0000256" key="2">
    <source>
        <dbReference type="ARBA" id="ARBA00023015"/>
    </source>
</evidence>
<keyword evidence="3 6" id="KW-0238">DNA-binding</keyword>
<sequence>MLDVHRLRVLRSVVSTGSVQGAAALLGYTPSAVSQHLATLSRETGLTLVERAGRGIEPTAAGRSLASASDDVLGALAGVQDVVDNLRAGRSGTLVLRYFASVGAAWMPRVVAALDGEFPDLRLVLQHAELAPTPHAAAPDLELSVARLHPAPPVGYRSHDLLEDPYLVVVPAGHRFARRERVEMAELEDEPWVDNDIPGAPCRSLAIDAAAACGFHPRFTVDTHDFATALAFVAHDLGITVMPELACRVLPAGVVPVPLVDPTPVRTIRVLVRDGVAATPPARRTVELLRELAGR</sequence>
<gene>
    <name evidence="6" type="ORF">FB467_1592</name>
</gene>
<dbReference type="InterPro" id="IPR005119">
    <property type="entry name" value="LysR_subst-bd"/>
</dbReference>
<proteinExistence type="inferred from homology"/>